<dbReference type="EMBL" id="CAJVCH010491191">
    <property type="protein sequence ID" value="CAG7820826.1"/>
    <property type="molecule type" value="Genomic_DNA"/>
</dbReference>
<sequence>THGTDQSEQIWEFLDTRQDELNQTQRDLGTSESKSRLPQEVYIKAYSFMGRSRAFGNLTFEETANFIDTQDTWEEPQYLREMYPYYLSGYDYEGRPIWIVEFGKFNIKKTVEMGS</sequence>
<comment type="caution">
    <text evidence="1">The sequence shown here is derived from an EMBL/GenBank/DDBJ whole genome shotgun (WGS) entry which is preliminary data.</text>
</comment>
<name>A0A8J2PAC6_9HEXA</name>
<keyword evidence="2" id="KW-1185">Reference proteome</keyword>
<dbReference type="AlphaFoldDB" id="A0A8J2PAC6"/>
<gene>
    <name evidence="1" type="ORF">AFUS01_LOCUS31197</name>
</gene>
<protein>
    <submittedName>
        <fullName evidence="1">Uncharacterized protein</fullName>
    </submittedName>
</protein>
<evidence type="ECO:0000313" key="1">
    <source>
        <dbReference type="EMBL" id="CAG7820826.1"/>
    </source>
</evidence>
<dbReference type="Proteomes" id="UP000708208">
    <property type="component" value="Unassembled WGS sequence"/>
</dbReference>
<reference evidence="1" key="1">
    <citation type="submission" date="2021-06" db="EMBL/GenBank/DDBJ databases">
        <authorList>
            <person name="Hodson N. C."/>
            <person name="Mongue J. A."/>
            <person name="Jaron S. K."/>
        </authorList>
    </citation>
    <scope>NUCLEOTIDE SEQUENCE</scope>
</reference>
<organism evidence="1 2">
    <name type="scientific">Allacma fusca</name>
    <dbReference type="NCBI Taxonomy" id="39272"/>
    <lineage>
        <taxon>Eukaryota</taxon>
        <taxon>Metazoa</taxon>
        <taxon>Ecdysozoa</taxon>
        <taxon>Arthropoda</taxon>
        <taxon>Hexapoda</taxon>
        <taxon>Collembola</taxon>
        <taxon>Symphypleona</taxon>
        <taxon>Sminthuridae</taxon>
        <taxon>Allacma</taxon>
    </lineage>
</organism>
<evidence type="ECO:0000313" key="2">
    <source>
        <dbReference type="Proteomes" id="UP000708208"/>
    </source>
</evidence>
<proteinExistence type="predicted"/>
<dbReference type="OrthoDB" id="203812at2759"/>
<accession>A0A8J2PAC6</accession>
<feature type="non-terminal residue" evidence="1">
    <location>
        <position position="1"/>
    </location>
</feature>
<feature type="non-terminal residue" evidence="1">
    <location>
        <position position="115"/>
    </location>
</feature>